<gene>
    <name evidence="1" type="ORF">EZS28_033448</name>
</gene>
<dbReference type="EMBL" id="SNRW01014839">
    <property type="protein sequence ID" value="KAA6371025.1"/>
    <property type="molecule type" value="Genomic_DNA"/>
</dbReference>
<dbReference type="AlphaFoldDB" id="A0A5J4UMP5"/>
<dbReference type="Proteomes" id="UP000324800">
    <property type="component" value="Unassembled WGS sequence"/>
</dbReference>
<sequence length="83" mass="9038">MSPLPIALRIRWRRPWSQGDFESVQATSSQINQSGLKVPALQSPPSATFSNNRASSSPLVQASINNVLSALQQQQSIVFLFGV</sequence>
<evidence type="ECO:0000313" key="1">
    <source>
        <dbReference type="EMBL" id="KAA6371025.1"/>
    </source>
</evidence>
<protein>
    <submittedName>
        <fullName evidence="1">Uncharacterized protein</fullName>
    </submittedName>
</protein>
<organism evidence="1 2">
    <name type="scientific">Streblomastix strix</name>
    <dbReference type="NCBI Taxonomy" id="222440"/>
    <lineage>
        <taxon>Eukaryota</taxon>
        <taxon>Metamonada</taxon>
        <taxon>Preaxostyla</taxon>
        <taxon>Oxymonadida</taxon>
        <taxon>Streblomastigidae</taxon>
        <taxon>Streblomastix</taxon>
    </lineage>
</organism>
<accession>A0A5J4UMP5</accession>
<name>A0A5J4UMP5_9EUKA</name>
<comment type="caution">
    <text evidence="1">The sequence shown here is derived from an EMBL/GenBank/DDBJ whole genome shotgun (WGS) entry which is preliminary data.</text>
</comment>
<reference evidence="1 2" key="1">
    <citation type="submission" date="2019-03" db="EMBL/GenBank/DDBJ databases">
        <title>Single cell metagenomics reveals metabolic interactions within the superorganism composed of flagellate Streblomastix strix and complex community of Bacteroidetes bacteria on its surface.</title>
        <authorList>
            <person name="Treitli S.C."/>
            <person name="Kolisko M."/>
            <person name="Husnik F."/>
            <person name="Keeling P."/>
            <person name="Hampl V."/>
        </authorList>
    </citation>
    <scope>NUCLEOTIDE SEQUENCE [LARGE SCALE GENOMIC DNA]</scope>
    <source>
        <strain evidence="1">ST1C</strain>
    </source>
</reference>
<proteinExistence type="predicted"/>
<evidence type="ECO:0000313" key="2">
    <source>
        <dbReference type="Proteomes" id="UP000324800"/>
    </source>
</evidence>